<proteinExistence type="predicted"/>
<sequence>MVINGAAIPLEACINSGSGELAQVSVASRGTDVEIWDFIAESDAAAETFDETKLGVELPIEEV</sequence>
<dbReference type="EMBL" id="CP116590">
    <property type="protein sequence ID" value="WCG37836.1"/>
    <property type="molecule type" value="Genomic_DNA"/>
</dbReference>
<accession>A0AAE9XM69</accession>
<gene>
    <name evidence="1" type="ORF">PML80_00280</name>
</gene>
<dbReference type="Proteomes" id="UP001179483">
    <property type="component" value="Chromosome"/>
</dbReference>
<evidence type="ECO:0000313" key="1">
    <source>
        <dbReference type="EMBL" id="WCG37836.1"/>
    </source>
</evidence>
<dbReference type="AlphaFoldDB" id="A0AAE9XM69"/>
<dbReference type="RefSeq" id="WP_069286152.1">
    <property type="nucleotide sequence ID" value="NZ_CP116590.1"/>
</dbReference>
<organism evidence="1 2">
    <name type="scientific">Aerococcus urinaeequi</name>
    <dbReference type="NCBI Taxonomy" id="51665"/>
    <lineage>
        <taxon>Bacteria</taxon>
        <taxon>Bacillati</taxon>
        <taxon>Bacillota</taxon>
        <taxon>Bacilli</taxon>
        <taxon>Lactobacillales</taxon>
        <taxon>Aerococcaceae</taxon>
        <taxon>Aerococcus</taxon>
    </lineage>
</organism>
<evidence type="ECO:0000313" key="2">
    <source>
        <dbReference type="Proteomes" id="UP001179483"/>
    </source>
</evidence>
<name>A0AAE9XM69_9LACT</name>
<reference evidence="1" key="1">
    <citation type="submission" date="2023-01" db="EMBL/GenBank/DDBJ databases">
        <title>Oxazolidinone resistance genes in florfenicol resistant enterococci from beef cattle and veal calves at slaughter.</title>
        <authorList>
            <person name="Biggel M."/>
        </authorList>
    </citation>
    <scope>NUCLEOTIDE SEQUENCE</scope>
    <source>
        <strain evidence="1">K79-1</strain>
    </source>
</reference>
<protein>
    <submittedName>
        <fullName evidence="1">Uncharacterized protein</fullName>
    </submittedName>
</protein>